<dbReference type="KEGG" id="ksn:43586165"/>
<gene>
    <name evidence="4" type="ORF">CI109_106880</name>
</gene>
<dbReference type="PROSITE" id="PS00778">
    <property type="entry name" value="HIS_ACID_PHOSPHAT_2"/>
    <property type="match status" value="1"/>
</dbReference>
<dbReference type="GeneID" id="43586165"/>
<proteinExistence type="predicted"/>
<keyword evidence="5" id="KW-1185">Reference proteome</keyword>
<keyword evidence="3" id="KW-0812">Transmembrane</keyword>
<dbReference type="Gene3D" id="3.40.50.1240">
    <property type="entry name" value="Phosphoglycerate mutase-like"/>
    <property type="match status" value="1"/>
</dbReference>
<dbReference type="InterPro" id="IPR029033">
    <property type="entry name" value="His_PPase_superfam"/>
</dbReference>
<dbReference type="InterPro" id="IPR033379">
    <property type="entry name" value="Acid_Pase_AS"/>
</dbReference>
<dbReference type="EMBL" id="CP144063">
    <property type="protein sequence ID" value="WWD22389.1"/>
    <property type="molecule type" value="Genomic_DNA"/>
</dbReference>
<evidence type="ECO:0000256" key="1">
    <source>
        <dbReference type="ARBA" id="ARBA00022801"/>
    </source>
</evidence>
<dbReference type="InterPro" id="IPR000560">
    <property type="entry name" value="His_Pase_clade-2"/>
</dbReference>
<feature type="region of interest" description="Disordered" evidence="2">
    <location>
        <begin position="1"/>
        <end position="64"/>
    </location>
</feature>
<dbReference type="PANTHER" id="PTHR20963:SF24">
    <property type="entry name" value="3-PHYTASE B"/>
    <property type="match status" value="1"/>
</dbReference>
<name>A0AAJ8LT85_9TREE</name>
<keyword evidence="1" id="KW-0378">Hydrolase</keyword>
<dbReference type="SUPFAM" id="SSF53254">
    <property type="entry name" value="Phosphoglycerate mutase-like"/>
    <property type="match status" value="1"/>
</dbReference>
<dbReference type="Proteomes" id="UP000322225">
    <property type="component" value="Chromosome 13"/>
</dbReference>
<dbReference type="AlphaFoldDB" id="A0AAJ8LT85"/>
<evidence type="ECO:0000256" key="3">
    <source>
        <dbReference type="SAM" id="Phobius"/>
    </source>
</evidence>
<evidence type="ECO:0008006" key="6">
    <source>
        <dbReference type="Google" id="ProtNLM"/>
    </source>
</evidence>
<dbReference type="RefSeq" id="XP_031863612.2">
    <property type="nucleotide sequence ID" value="XM_032002055.2"/>
</dbReference>
<reference evidence="4" key="1">
    <citation type="submission" date="2017-08" db="EMBL/GenBank/DDBJ databases">
        <authorList>
            <person name="Cuomo C."/>
            <person name="Billmyre B."/>
            <person name="Heitman J."/>
        </authorList>
    </citation>
    <scope>NUCLEOTIDE SEQUENCE</scope>
    <source>
        <strain evidence="4">CBS 12478</strain>
    </source>
</reference>
<feature type="compositionally biased region" description="Polar residues" evidence="2">
    <location>
        <begin position="1"/>
        <end position="22"/>
    </location>
</feature>
<dbReference type="CDD" id="cd07061">
    <property type="entry name" value="HP_HAP_like"/>
    <property type="match status" value="1"/>
</dbReference>
<sequence>MSSRNSTAVPTATTPLLQPSLNRESDRSAGPSRSTSPSRSSEHLHTLIHRSRSRRRERRRKPISPFTPSIHLIPAIFATVLFLAIALIAWDVSSLGNCYLASLCRVLGDNGEKGWWDGQGPYAPYRSMGKGGGQVGLPRGCEVDQVTLLHRHTARYPTTSAGKCMLRALKKLRNREVKIPRHHPELVFLAKADLELKDWVFDGLMDQGRKAAWKSGVDIAKTYKTFLSHAEGVFTRSSGGGRIVETAGYWLEGFRGDKFKLTDKSKLPPADLVIPEDETFNNTLSVHSCPAFESLSPSPGETAQRSLNPLLEPALSRLNTLLRPQPQLEVDDLICLADMCGYDSQAKGTEWIEWSKWCGIFGSEEWEILGYGKDLKRYYEVGEGSTYGPTMGAGYINEVIARLTDTEPIDSTITNRTLDSDERTFPRGGKRFFVDFGHDNEILEILAAMGILKQHRPLPLDQVPLKRTFILSEIVPFGARLTFERIACDMGNWELDPPTEGDGPDRGNDGRKDYVRILINDKVHRVNHLACEQSGLVEHGLCELESYVESQQFATTDVDWGICYDHDK</sequence>
<dbReference type="GO" id="GO:0003993">
    <property type="term" value="F:acid phosphatase activity"/>
    <property type="evidence" value="ECO:0007669"/>
    <property type="project" value="TreeGrafter"/>
</dbReference>
<feature type="compositionally biased region" description="Basic residues" evidence="2">
    <location>
        <begin position="46"/>
        <end position="62"/>
    </location>
</feature>
<accession>A0AAJ8LT85</accession>
<keyword evidence="3" id="KW-0472">Membrane</keyword>
<dbReference type="Pfam" id="PF00328">
    <property type="entry name" value="His_Phos_2"/>
    <property type="match status" value="1"/>
</dbReference>
<evidence type="ECO:0000313" key="5">
    <source>
        <dbReference type="Proteomes" id="UP000322225"/>
    </source>
</evidence>
<reference evidence="4" key="2">
    <citation type="submission" date="2024-01" db="EMBL/GenBank/DDBJ databases">
        <title>Comparative genomics of Cryptococcus and Kwoniella reveals pathogenesis evolution and contrasting modes of karyotype evolution via chromosome fusion or intercentromeric recombination.</title>
        <authorList>
            <person name="Coelho M.A."/>
            <person name="David-Palma M."/>
            <person name="Shea T."/>
            <person name="Bowers K."/>
            <person name="McGinley-Smith S."/>
            <person name="Mohammad A.W."/>
            <person name="Gnirke A."/>
            <person name="Yurkov A.M."/>
            <person name="Nowrousian M."/>
            <person name="Sun S."/>
            <person name="Cuomo C.A."/>
            <person name="Heitman J."/>
        </authorList>
    </citation>
    <scope>NUCLEOTIDE SEQUENCE</scope>
    <source>
        <strain evidence="4">CBS 12478</strain>
    </source>
</reference>
<organism evidence="4 5">
    <name type="scientific">Kwoniella shandongensis</name>
    <dbReference type="NCBI Taxonomy" id="1734106"/>
    <lineage>
        <taxon>Eukaryota</taxon>
        <taxon>Fungi</taxon>
        <taxon>Dikarya</taxon>
        <taxon>Basidiomycota</taxon>
        <taxon>Agaricomycotina</taxon>
        <taxon>Tremellomycetes</taxon>
        <taxon>Tremellales</taxon>
        <taxon>Cryptococcaceae</taxon>
        <taxon>Kwoniella</taxon>
    </lineage>
</organism>
<protein>
    <recommendedName>
        <fullName evidence="6">Phytase</fullName>
    </recommendedName>
</protein>
<feature type="compositionally biased region" description="Low complexity" evidence="2">
    <location>
        <begin position="28"/>
        <end position="39"/>
    </location>
</feature>
<evidence type="ECO:0000313" key="4">
    <source>
        <dbReference type="EMBL" id="WWD22389.1"/>
    </source>
</evidence>
<keyword evidence="3" id="KW-1133">Transmembrane helix</keyword>
<evidence type="ECO:0000256" key="2">
    <source>
        <dbReference type="SAM" id="MobiDB-lite"/>
    </source>
</evidence>
<feature type="transmembrane region" description="Helical" evidence="3">
    <location>
        <begin position="63"/>
        <end position="90"/>
    </location>
</feature>
<dbReference type="PANTHER" id="PTHR20963">
    <property type="entry name" value="MULTIPLE INOSITOL POLYPHOSPHATE PHOSPHATASE-RELATED"/>
    <property type="match status" value="1"/>
</dbReference>